<dbReference type="EMBL" id="JAERQM010000008">
    <property type="protein sequence ID" value="MBU8546513.1"/>
    <property type="molecule type" value="Genomic_DNA"/>
</dbReference>
<dbReference type="Proteomes" id="UP000689967">
    <property type="component" value="Unassembled WGS sequence"/>
</dbReference>
<dbReference type="RefSeq" id="WP_216878537.1">
    <property type="nucleotide sequence ID" value="NZ_JAERQM010000008.1"/>
</dbReference>
<dbReference type="GO" id="GO:0016787">
    <property type="term" value="F:hydrolase activity"/>
    <property type="evidence" value="ECO:0007669"/>
    <property type="project" value="UniProtKB-KW"/>
</dbReference>
<dbReference type="PANTHER" id="PTHR42796:SF4">
    <property type="entry name" value="FUMARYLACETOACETATE HYDROLASE DOMAIN-CONTAINING PROTEIN 2A"/>
    <property type="match status" value="1"/>
</dbReference>
<evidence type="ECO:0000313" key="5">
    <source>
        <dbReference type="Proteomes" id="UP000689967"/>
    </source>
</evidence>
<evidence type="ECO:0000259" key="3">
    <source>
        <dbReference type="Pfam" id="PF01557"/>
    </source>
</evidence>
<dbReference type="InterPro" id="IPR011234">
    <property type="entry name" value="Fumarylacetoacetase-like_C"/>
</dbReference>
<comment type="similarity">
    <text evidence="1">Belongs to the FAH family.</text>
</comment>
<dbReference type="Pfam" id="PF01557">
    <property type="entry name" value="FAA_hydrolase"/>
    <property type="match status" value="1"/>
</dbReference>
<keyword evidence="2" id="KW-0479">Metal-binding</keyword>
<sequence length="265" mass="27912">MKFLAFSVDGVPRTGRLHGDKVLGFGGNPPLSQVLSEGAPAEDGEWPLAAVTITAPLPEARLFCIGLNYPKPHPLGGEVKGPANISYFLKHQAALVGPGAALRPPGVSEQFDYECELAVVIGKGGHRIAEAEALAHIGGYTILNDGSVRDWQAHSVTAGKNFFESGSWGPTVTTADEVADWRELRLQTRLNGRTVQDSKAGAMFFGLEKIIAYLSTITPLVPGDVIATGSPEGTGATQKPPRFLVPGDSLEFEVSGLGILTNTVA</sequence>
<reference evidence="4 5" key="1">
    <citation type="submission" date="2021-01" db="EMBL/GenBank/DDBJ databases">
        <title>Roseomonas sp. nov, a bacterium isolated from an oil production mixture in Yumen Oilfield.</title>
        <authorList>
            <person name="Wu D."/>
        </authorList>
    </citation>
    <scope>NUCLEOTIDE SEQUENCE [LARGE SCALE GENOMIC DNA]</scope>
    <source>
        <strain evidence="4 5">ROY-5-3</strain>
    </source>
</reference>
<proteinExistence type="inferred from homology"/>
<evidence type="ECO:0000256" key="2">
    <source>
        <dbReference type="ARBA" id="ARBA00022723"/>
    </source>
</evidence>
<accession>A0ABS6HCW9</accession>
<keyword evidence="4" id="KW-0378">Hydrolase</keyword>
<protein>
    <submittedName>
        <fullName evidence="4">Fumarylacetoacetate hydrolase family protein</fullName>
    </submittedName>
</protein>
<name>A0ABS6HCW9_9PROT</name>
<organism evidence="4 5">
    <name type="scientific">Falsiroseomonas oleicola</name>
    <dbReference type="NCBI Taxonomy" id="2801474"/>
    <lineage>
        <taxon>Bacteria</taxon>
        <taxon>Pseudomonadati</taxon>
        <taxon>Pseudomonadota</taxon>
        <taxon>Alphaproteobacteria</taxon>
        <taxon>Acetobacterales</taxon>
        <taxon>Roseomonadaceae</taxon>
        <taxon>Falsiroseomonas</taxon>
    </lineage>
</organism>
<evidence type="ECO:0000313" key="4">
    <source>
        <dbReference type="EMBL" id="MBU8546513.1"/>
    </source>
</evidence>
<dbReference type="PANTHER" id="PTHR42796">
    <property type="entry name" value="FUMARYLACETOACETATE HYDROLASE DOMAIN-CONTAINING PROTEIN 2A-RELATED"/>
    <property type="match status" value="1"/>
</dbReference>
<keyword evidence="5" id="KW-1185">Reference proteome</keyword>
<comment type="caution">
    <text evidence="4">The sequence shown here is derived from an EMBL/GenBank/DDBJ whole genome shotgun (WGS) entry which is preliminary data.</text>
</comment>
<gene>
    <name evidence="4" type="ORF">JJQ90_22520</name>
</gene>
<feature type="domain" description="Fumarylacetoacetase-like C-terminal" evidence="3">
    <location>
        <begin position="62"/>
        <end position="264"/>
    </location>
</feature>
<evidence type="ECO:0000256" key="1">
    <source>
        <dbReference type="ARBA" id="ARBA00010211"/>
    </source>
</evidence>
<dbReference type="InterPro" id="IPR051121">
    <property type="entry name" value="FAH"/>
</dbReference>